<keyword evidence="2" id="KW-1185">Reference proteome</keyword>
<dbReference type="Proteomes" id="UP000290218">
    <property type="component" value="Unassembled WGS sequence"/>
</dbReference>
<reference evidence="1 2" key="1">
    <citation type="submission" date="2019-01" db="EMBL/GenBank/DDBJ databases">
        <title>Lacunisphaera sp. strain TWA-58.</title>
        <authorList>
            <person name="Chen W.-M."/>
        </authorList>
    </citation>
    <scope>NUCLEOTIDE SEQUENCE [LARGE SCALE GENOMIC DNA]</scope>
    <source>
        <strain evidence="1 2">TWA-58</strain>
    </source>
</reference>
<dbReference type="OrthoDB" id="197191at2"/>
<evidence type="ECO:0000313" key="2">
    <source>
        <dbReference type="Proteomes" id="UP000290218"/>
    </source>
</evidence>
<dbReference type="RefSeq" id="WP_129047428.1">
    <property type="nucleotide sequence ID" value="NZ_SDHX01000001.1"/>
</dbReference>
<sequence length="188" mass="20242">MNPPNILTRREALARLSFLLGGALIGGDTWLRGATVAGKTIGDNFSATDIALLDEIAETIIPTTATPGAKAAGVGAFMAMMVTDCYDDAHHAAFRAGLEKLRAENFAAATPAARTARLNTLDAEQKAHTGTPAHFFKMMKQLTVLGYFTSEIGASQVLIYEEAPGRFDGNMPYKPGDRYFFTQPNRNL</sequence>
<dbReference type="EMBL" id="SDHX01000001">
    <property type="protein sequence ID" value="RXK56062.1"/>
    <property type="molecule type" value="Genomic_DNA"/>
</dbReference>
<gene>
    <name evidence="1" type="ORF">ESB00_09340</name>
</gene>
<dbReference type="InterPro" id="IPR027056">
    <property type="entry name" value="Gluconate_2DH_su3"/>
</dbReference>
<dbReference type="Pfam" id="PF13618">
    <property type="entry name" value="Gluconate_2-dh3"/>
    <property type="match status" value="1"/>
</dbReference>
<protein>
    <submittedName>
        <fullName evidence="1">Gluconate 2-dehydrogenase subunit 3 family protein</fullName>
    </submittedName>
</protein>
<evidence type="ECO:0000313" key="1">
    <source>
        <dbReference type="EMBL" id="RXK56062.1"/>
    </source>
</evidence>
<proteinExistence type="predicted"/>
<dbReference type="AlphaFoldDB" id="A0A4Q1CB02"/>
<organism evidence="1 2">
    <name type="scientific">Oleiharenicola lentus</name>
    <dbReference type="NCBI Taxonomy" id="2508720"/>
    <lineage>
        <taxon>Bacteria</taxon>
        <taxon>Pseudomonadati</taxon>
        <taxon>Verrucomicrobiota</taxon>
        <taxon>Opitutia</taxon>
        <taxon>Opitutales</taxon>
        <taxon>Opitutaceae</taxon>
        <taxon>Oleiharenicola</taxon>
    </lineage>
</organism>
<comment type="caution">
    <text evidence="1">The sequence shown here is derived from an EMBL/GenBank/DDBJ whole genome shotgun (WGS) entry which is preliminary data.</text>
</comment>
<name>A0A4Q1CB02_9BACT</name>
<accession>A0A4Q1CB02</accession>